<dbReference type="EMBL" id="CP031048">
    <property type="protein sequence ID" value="QDZ24958.1"/>
    <property type="molecule type" value="Genomic_DNA"/>
</dbReference>
<protein>
    <submittedName>
        <fullName evidence="1">Uncharacterized protein</fullName>
    </submittedName>
</protein>
<name>A0A5B8MVX3_9CHLO</name>
<organism evidence="1 2">
    <name type="scientific">Chloropicon primus</name>
    <dbReference type="NCBI Taxonomy" id="1764295"/>
    <lineage>
        <taxon>Eukaryota</taxon>
        <taxon>Viridiplantae</taxon>
        <taxon>Chlorophyta</taxon>
        <taxon>Chloropicophyceae</taxon>
        <taxon>Chloropicales</taxon>
        <taxon>Chloropicaceae</taxon>
        <taxon>Chloropicon</taxon>
    </lineage>
</organism>
<keyword evidence="2" id="KW-1185">Reference proteome</keyword>
<dbReference type="AlphaFoldDB" id="A0A5B8MVX3"/>
<proteinExistence type="predicted"/>
<dbReference type="Proteomes" id="UP000316726">
    <property type="component" value="Chromosome 15"/>
</dbReference>
<evidence type="ECO:0000313" key="1">
    <source>
        <dbReference type="EMBL" id="QDZ24958.1"/>
    </source>
</evidence>
<reference evidence="1 2" key="1">
    <citation type="submission" date="2018-07" db="EMBL/GenBank/DDBJ databases">
        <title>The complete nuclear genome of the prasinophyte Chloropicon primus (CCMP1205).</title>
        <authorList>
            <person name="Pombert J.-F."/>
            <person name="Otis C."/>
            <person name="Turmel M."/>
            <person name="Lemieux C."/>
        </authorList>
    </citation>
    <scope>NUCLEOTIDE SEQUENCE [LARGE SCALE GENOMIC DNA]</scope>
    <source>
        <strain evidence="1 2">CCMP1205</strain>
    </source>
</reference>
<sequence>MLKRCIAVFVPDGLDSGDQGGYEALDRVSGRGCSGLLAWRRGESLSVPGEVEQLAQVLGCSTSAQLDGFELRREYQGAKCRLITSSEAAHAALGSAFDRSELIDATSATASRVRRGAGGGKQRVLNDLVHLILKNHVDDSTLLVVLAGDDGETRIENGFGRARGDEDDAGKEGLPRFLPRQSFQYSGGELIDDLCDKARVLCVHYSPVNHVRRDAVETFSASEALSRGGNGVTLATHLLKGIMFSVSRAPKYGA</sequence>
<gene>
    <name evidence="1" type="ORF">A3770_15p74760</name>
</gene>
<dbReference type="PANTHER" id="PTHR35506">
    <property type="entry name" value="OS02G0135600 PROTEIN"/>
    <property type="match status" value="1"/>
</dbReference>
<accession>A0A5B8MVX3</accession>
<evidence type="ECO:0000313" key="2">
    <source>
        <dbReference type="Proteomes" id="UP000316726"/>
    </source>
</evidence>
<dbReference type="PANTHER" id="PTHR35506:SF1">
    <property type="entry name" value="OS02G0135600 PROTEIN"/>
    <property type="match status" value="1"/>
</dbReference>